<proteinExistence type="predicted"/>
<organism evidence="2 3">
    <name type="scientific">Candidatus Pseudobacter hemicellulosilyticus</name>
    <dbReference type="NCBI Taxonomy" id="3121375"/>
    <lineage>
        <taxon>Bacteria</taxon>
        <taxon>Pseudomonadati</taxon>
        <taxon>Bacteroidota</taxon>
        <taxon>Chitinophagia</taxon>
        <taxon>Chitinophagales</taxon>
        <taxon>Chitinophagaceae</taxon>
        <taxon>Pseudobacter</taxon>
    </lineage>
</organism>
<reference evidence="2" key="1">
    <citation type="submission" date="2023-03" db="EMBL/GenBank/DDBJ databases">
        <title>Andean soil-derived lignocellulolytic bacterial consortium as a source of novel taxa and putative plastic-active enzymes.</title>
        <authorList>
            <person name="Diaz-Garcia L."/>
            <person name="Chuvochina M."/>
            <person name="Feuerriegel G."/>
            <person name="Bunk B."/>
            <person name="Sproer C."/>
            <person name="Streit W.R."/>
            <person name="Rodriguez L.M."/>
            <person name="Overmann J."/>
            <person name="Jimenez D.J."/>
        </authorList>
    </citation>
    <scope>NUCLEOTIDE SEQUENCE</scope>
    <source>
        <strain evidence="2">MAG 7</strain>
    </source>
</reference>
<feature type="compositionally biased region" description="Basic and acidic residues" evidence="1">
    <location>
        <begin position="274"/>
        <end position="287"/>
    </location>
</feature>
<dbReference type="EMBL" id="CP119311">
    <property type="protein sequence ID" value="WEK36096.1"/>
    <property type="molecule type" value="Genomic_DNA"/>
</dbReference>
<dbReference type="AlphaFoldDB" id="A0AAJ6BIA9"/>
<evidence type="ECO:0000256" key="1">
    <source>
        <dbReference type="SAM" id="MobiDB-lite"/>
    </source>
</evidence>
<gene>
    <name evidence="2" type="ORF">P0Y53_01160</name>
</gene>
<accession>A0AAJ6BIA9</accession>
<feature type="compositionally biased region" description="Basic residues" evidence="1">
    <location>
        <begin position="288"/>
        <end position="307"/>
    </location>
</feature>
<name>A0AAJ6BIA9_9BACT</name>
<sequence length="307" mass="34752">MSSEERKPNDIYLVEQMGYAGISGITIEAVKAGIKEAKRLGKMYDGKDVPEQEQKKAAIPHTMYVNVEGKIVPAEQSHVDKMELSLILRYSPEKDTVYWNKYINTLTFGQENPQGVEVPAGFKNTYSPLEVYRLVKNESSVEKEFFDNEKKVNYPGWAYVDKKNTDNEGNAIIRRTRDIDLDDILRKSSLVGMDSYHTRAAIKDRFRKGEHATGEVMINGEKVPVIVNFKAQFKSLKYKDQEGKPIWNTLKREASISNAKAKPQANDMETAAVKNDKRSEKVGDAAKKKTNNQKVAPKKAGRKVTRS</sequence>
<protein>
    <submittedName>
        <fullName evidence="2">Uncharacterized protein</fullName>
    </submittedName>
</protein>
<evidence type="ECO:0000313" key="2">
    <source>
        <dbReference type="EMBL" id="WEK36096.1"/>
    </source>
</evidence>
<evidence type="ECO:0000313" key="3">
    <source>
        <dbReference type="Proteomes" id="UP001220610"/>
    </source>
</evidence>
<feature type="region of interest" description="Disordered" evidence="1">
    <location>
        <begin position="258"/>
        <end position="307"/>
    </location>
</feature>
<dbReference type="Proteomes" id="UP001220610">
    <property type="component" value="Chromosome"/>
</dbReference>